<dbReference type="EMBL" id="FOYD01000002">
    <property type="protein sequence ID" value="SFQ69890.1"/>
    <property type="molecule type" value="Genomic_DNA"/>
</dbReference>
<evidence type="ECO:0000259" key="2">
    <source>
        <dbReference type="Pfam" id="PF07411"/>
    </source>
</evidence>
<reference evidence="3 4" key="1">
    <citation type="submission" date="2016-10" db="EMBL/GenBank/DDBJ databases">
        <authorList>
            <person name="de Groot N.N."/>
        </authorList>
    </citation>
    <scope>NUCLEOTIDE SEQUENCE [LARGE SCALE GENOMIC DNA]</scope>
    <source>
        <strain evidence="3 4">JCM 18415</strain>
    </source>
</reference>
<dbReference type="STRING" id="1002526.SAMN05216578_102233"/>
<protein>
    <recommendedName>
        <fullName evidence="2">DUF1508 domain-containing protein</fullName>
    </recommendedName>
</protein>
<dbReference type="RefSeq" id="WP_090537313.1">
    <property type="nucleotide sequence ID" value="NZ_FOYD01000002.1"/>
</dbReference>
<evidence type="ECO:0000313" key="3">
    <source>
        <dbReference type="EMBL" id="SFQ69890.1"/>
    </source>
</evidence>
<dbReference type="OrthoDB" id="9802792at2"/>
<dbReference type="AlphaFoldDB" id="A0A1I6AMM8"/>
<gene>
    <name evidence="3" type="ORF">SAMN05216578_102233</name>
</gene>
<name>A0A1I6AMM8_9GAMM</name>
<evidence type="ECO:0000256" key="1">
    <source>
        <dbReference type="ARBA" id="ARBA00007576"/>
    </source>
</evidence>
<feature type="domain" description="DUF1508" evidence="2">
    <location>
        <begin position="10"/>
        <end position="57"/>
    </location>
</feature>
<dbReference type="InterPro" id="IPR010879">
    <property type="entry name" value="DUF1508"/>
</dbReference>
<dbReference type="PANTHER" id="PTHR40606">
    <property type="match status" value="1"/>
</dbReference>
<organism evidence="3 4">
    <name type="scientific">Halopseudomonas formosensis</name>
    <dbReference type="NCBI Taxonomy" id="1002526"/>
    <lineage>
        <taxon>Bacteria</taxon>
        <taxon>Pseudomonadati</taxon>
        <taxon>Pseudomonadota</taxon>
        <taxon>Gammaproteobacteria</taxon>
        <taxon>Pseudomonadales</taxon>
        <taxon>Pseudomonadaceae</taxon>
        <taxon>Halopseudomonas</taxon>
    </lineage>
</organism>
<dbReference type="Proteomes" id="UP000242815">
    <property type="component" value="Unassembled WGS sequence"/>
</dbReference>
<dbReference type="SUPFAM" id="SSF160113">
    <property type="entry name" value="YegP-like"/>
    <property type="match status" value="2"/>
</dbReference>
<dbReference type="Pfam" id="PF07411">
    <property type="entry name" value="DUF1508"/>
    <property type="match status" value="2"/>
</dbReference>
<proteinExistence type="inferred from homology"/>
<dbReference type="InterPro" id="IPR036913">
    <property type="entry name" value="YegP-like_sf"/>
</dbReference>
<feature type="domain" description="DUF1508" evidence="2">
    <location>
        <begin position="63"/>
        <end position="108"/>
    </location>
</feature>
<comment type="similarity">
    <text evidence="1">Belongs to the UPF0339 family. Duplicated subfamily.</text>
</comment>
<accession>A0A1I6AMM8</accession>
<dbReference type="Gene3D" id="2.30.29.80">
    <property type="match status" value="1"/>
</dbReference>
<dbReference type="InterPro" id="IPR051141">
    <property type="entry name" value="UPF0339_domain"/>
</dbReference>
<evidence type="ECO:0000313" key="4">
    <source>
        <dbReference type="Proteomes" id="UP000242815"/>
    </source>
</evidence>
<sequence>MAGTFEIYQDKGGEYRFRLKASNGQNILASEGYKTKASCLNGVESVKTNAPDDARYEKKESGSGKFMFNLKAANHQVIGTSQQYQTAASRDKGIESVKNHAPEARVVEVEATS</sequence>
<dbReference type="PANTHER" id="PTHR40606:SF1">
    <property type="entry name" value="UPF0339 PROTEIN YEGP"/>
    <property type="match status" value="1"/>
</dbReference>